<organism evidence="4 5">
    <name type="scientific">Mytilus coruscus</name>
    <name type="common">Sea mussel</name>
    <dbReference type="NCBI Taxonomy" id="42192"/>
    <lineage>
        <taxon>Eukaryota</taxon>
        <taxon>Metazoa</taxon>
        <taxon>Spiralia</taxon>
        <taxon>Lophotrochozoa</taxon>
        <taxon>Mollusca</taxon>
        <taxon>Bivalvia</taxon>
        <taxon>Autobranchia</taxon>
        <taxon>Pteriomorphia</taxon>
        <taxon>Mytilida</taxon>
        <taxon>Mytiloidea</taxon>
        <taxon>Mytilidae</taxon>
        <taxon>Mytilinae</taxon>
        <taxon>Mytilus</taxon>
    </lineage>
</organism>
<dbReference type="GO" id="GO:0006082">
    <property type="term" value="P:organic acid metabolic process"/>
    <property type="evidence" value="ECO:0007669"/>
    <property type="project" value="TreeGrafter"/>
</dbReference>
<dbReference type="InterPro" id="IPR002401">
    <property type="entry name" value="Cyt_P450_E_grp-I"/>
</dbReference>
<gene>
    <name evidence="4" type="ORF">MCOR_47247</name>
</gene>
<dbReference type="GO" id="GO:0005737">
    <property type="term" value="C:cytoplasm"/>
    <property type="evidence" value="ECO:0007669"/>
    <property type="project" value="TreeGrafter"/>
</dbReference>
<dbReference type="EMBL" id="CACVKT020008348">
    <property type="protein sequence ID" value="CAC5414443.1"/>
    <property type="molecule type" value="Genomic_DNA"/>
</dbReference>
<dbReference type="GO" id="GO:0016712">
    <property type="term" value="F:oxidoreductase activity, acting on paired donors, with incorporation or reduction of molecular oxygen, reduced flavin or flavoprotein as one donor, and incorporation of one atom of oxygen"/>
    <property type="evidence" value="ECO:0007669"/>
    <property type="project" value="TreeGrafter"/>
</dbReference>
<dbReference type="AlphaFoldDB" id="A0A6J8E361"/>
<proteinExistence type="inferred from homology"/>
<dbReference type="GO" id="GO:0020037">
    <property type="term" value="F:heme binding"/>
    <property type="evidence" value="ECO:0007669"/>
    <property type="project" value="InterPro"/>
</dbReference>
<accession>A0A6J8E361</accession>
<dbReference type="SUPFAM" id="SSF48264">
    <property type="entry name" value="Cytochrome P450"/>
    <property type="match status" value="1"/>
</dbReference>
<protein>
    <submittedName>
        <fullName evidence="4">Uncharacterized protein</fullName>
    </submittedName>
</protein>
<dbReference type="GO" id="GO:0005506">
    <property type="term" value="F:iron ion binding"/>
    <property type="evidence" value="ECO:0007669"/>
    <property type="project" value="InterPro"/>
</dbReference>
<evidence type="ECO:0000313" key="5">
    <source>
        <dbReference type="Proteomes" id="UP000507470"/>
    </source>
</evidence>
<keyword evidence="5" id="KW-1185">Reference proteome</keyword>
<dbReference type="Gene3D" id="1.10.630.10">
    <property type="entry name" value="Cytochrome P450"/>
    <property type="match status" value="2"/>
</dbReference>
<dbReference type="OrthoDB" id="6141508at2759"/>
<keyword evidence="3" id="KW-0408">Iron</keyword>
<comment type="similarity">
    <text evidence="1">Belongs to the cytochrome P450 family.</text>
</comment>
<dbReference type="InterPro" id="IPR036396">
    <property type="entry name" value="Cyt_P450_sf"/>
</dbReference>
<evidence type="ECO:0000313" key="4">
    <source>
        <dbReference type="EMBL" id="CAC5414443.1"/>
    </source>
</evidence>
<dbReference type="PANTHER" id="PTHR24300:SF375">
    <property type="entry name" value="CYTOCHROME P450 FAMILY"/>
    <property type="match status" value="1"/>
</dbReference>
<dbReference type="PRINTS" id="PR00463">
    <property type="entry name" value="EP450I"/>
</dbReference>
<dbReference type="Pfam" id="PF00067">
    <property type="entry name" value="p450"/>
    <property type="match status" value="1"/>
</dbReference>
<name>A0A6J8E361_MYTCO</name>
<reference evidence="4 5" key="1">
    <citation type="submission" date="2020-06" db="EMBL/GenBank/DDBJ databases">
        <authorList>
            <person name="Li R."/>
            <person name="Bekaert M."/>
        </authorList>
    </citation>
    <scope>NUCLEOTIDE SEQUENCE [LARGE SCALE GENOMIC DNA]</scope>
    <source>
        <strain evidence="5">wild</strain>
    </source>
</reference>
<dbReference type="GO" id="GO:0006805">
    <property type="term" value="P:xenobiotic metabolic process"/>
    <property type="evidence" value="ECO:0007669"/>
    <property type="project" value="TreeGrafter"/>
</dbReference>
<keyword evidence="2" id="KW-0479">Metal-binding</keyword>
<evidence type="ECO:0000256" key="1">
    <source>
        <dbReference type="ARBA" id="ARBA00010617"/>
    </source>
</evidence>
<dbReference type="InterPro" id="IPR050182">
    <property type="entry name" value="Cytochrome_P450_fam2"/>
</dbReference>
<evidence type="ECO:0000256" key="2">
    <source>
        <dbReference type="ARBA" id="ARBA00022723"/>
    </source>
</evidence>
<evidence type="ECO:0000256" key="3">
    <source>
        <dbReference type="ARBA" id="ARBA00023004"/>
    </source>
</evidence>
<dbReference type="Proteomes" id="UP000507470">
    <property type="component" value="Unassembled WGS sequence"/>
</dbReference>
<dbReference type="PANTHER" id="PTHR24300">
    <property type="entry name" value="CYTOCHROME P450 508A4-RELATED"/>
    <property type="match status" value="1"/>
</dbReference>
<dbReference type="InterPro" id="IPR001128">
    <property type="entry name" value="Cyt_P450"/>
</dbReference>
<sequence length="109" mass="12498">MTVQHKMRQEIEDVVGSGRLPTLADKPKMKYCEAVIHETLRFGNIGPLSLPHLVSEEIVYNDLYIIPKGRRVCPGESLARMELFLYITSMVQRFEFLPVEGENPPQLIQ</sequence>